<dbReference type="Gene3D" id="2.80.10.50">
    <property type="match status" value="7"/>
</dbReference>
<organism evidence="3 4">
    <name type="scientific">Bifidobacterium callimiconis</name>
    <dbReference type="NCBI Taxonomy" id="2306973"/>
    <lineage>
        <taxon>Bacteria</taxon>
        <taxon>Bacillati</taxon>
        <taxon>Actinomycetota</taxon>
        <taxon>Actinomycetes</taxon>
        <taxon>Bifidobacteriales</taxon>
        <taxon>Bifidobacteriaceae</taxon>
        <taxon>Bifidobacterium</taxon>
    </lineage>
</organism>
<evidence type="ECO:0000256" key="1">
    <source>
        <dbReference type="SAM" id="MobiDB-lite"/>
    </source>
</evidence>
<sequence length="841" mass="88012">MTDASGAITGYDFTQQETGKYPAGASSATTVLESKVSGVKATVTSGGQKVDTRWSTWSRKLDGKNVDVSYHPAVRFVEYNSTDENGTAAPTYDYTVTDNAQRKEFLVGKGVTLTADQLTSTRSDLLSKMDIGTGAGKWDPSADNSTTPPEPQKTAVSVAAPAGVTTQAGTAPTLPATAKVTWSDNSVTDETVTWDEVPAESYAQAGTFEVKGKAAGLDVTVTVTVEAAPAPEKTAVSVAAPAGVTTREGVAPTLPKTAKVTWSDNSVTDEAVSWDAVSADSYAKPGSFEVKGKAAGLDVTVKVTVENAPVSVEKLADVTTNVGTVAQLPKTAKVKWADGSTTEEAVDWSSVDSQRFFTIGSFTATGKAKGLDVTVNVDVTLKDGTYVIATAMEDGSRVVDMTNASKAVGARAQLYSANGTMAQRFKFRHLDNGNYTIKNVNSGLFLAHGDVAGEAVTQQKDDAGAAIEWELSGTDSALTIASASTSLALDVQGGVNADGIAVQVFDGNGSVAQQWRISGAETPRDRLDRLADEHRNDIADGTYKFAAGKRHAEVLDVSNGSHDDGANVQIFSGNGTDAQAWTIRHDADGYLTITNAGSGKVLDVSNGSTDPGANVQQFSGNGTWAQKWIAVSTANGFKIQSGAAENLVLDVAGGDTADGTNVQIFSSNDSAAQRWRLKKTTTSRDRLDKLAADHQGDVADGTYEIASTAKKAMRFDVAGGSSDDGANVQLYESNGTDAQAWKVSHDGNGYVTLTNAKSGKVLDVSNASTGDGANVQQWSSNGSRAQKWVLVKDKNGAVTLHSALREDFVIDADNGGTTNGTNIQMWSSNNSAAQHWTFNKK</sequence>
<evidence type="ECO:0000313" key="3">
    <source>
        <dbReference type="EMBL" id="RSX50883.1"/>
    </source>
</evidence>
<evidence type="ECO:0000259" key="2">
    <source>
        <dbReference type="SMART" id="SM00458"/>
    </source>
</evidence>
<dbReference type="InterPro" id="IPR011081">
    <property type="entry name" value="Big_4"/>
</dbReference>
<dbReference type="OrthoDB" id="5958808at2"/>
<dbReference type="InterPro" id="IPR000772">
    <property type="entry name" value="Ricin_B_lectin"/>
</dbReference>
<reference evidence="3 4" key="1">
    <citation type="submission" date="2018-09" db="EMBL/GenBank/DDBJ databases">
        <title>Characterization of the phylogenetic diversity of five novel species belonging to the genus Bifidobacterium.</title>
        <authorList>
            <person name="Lugli G.A."/>
            <person name="Duranti S."/>
            <person name="Milani C."/>
        </authorList>
    </citation>
    <scope>NUCLEOTIDE SEQUENCE [LARGE SCALE GENOMIC DNA]</scope>
    <source>
        <strain evidence="3 4">2028B</strain>
    </source>
</reference>
<feature type="domain" description="Ricin B lectin" evidence="2">
    <location>
        <begin position="541"/>
        <end position="678"/>
    </location>
</feature>
<protein>
    <submittedName>
        <fullName evidence="3">1,4-beta-N-acetylmuramidase</fullName>
    </submittedName>
</protein>
<comment type="caution">
    <text evidence="3">The sequence shown here is derived from an EMBL/GenBank/DDBJ whole genome shotgun (WGS) entry which is preliminary data.</text>
</comment>
<gene>
    <name evidence="3" type="ORF">D2E23_1174</name>
</gene>
<dbReference type="Pfam" id="PF14200">
    <property type="entry name" value="RicinB_lectin_2"/>
    <property type="match status" value="4"/>
</dbReference>
<feature type="region of interest" description="Disordered" evidence="1">
    <location>
        <begin position="131"/>
        <end position="153"/>
    </location>
</feature>
<accession>A0A430FDF5</accession>
<dbReference type="CDD" id="cd00161">
    <property type="entry name" value="beta-trefoil_Ricin-like"/>
    <property type="match status" value="2"/>
</dbReference>
<proteinExistence type="predicted"/>
<keyword evidence="4" id="KW-1185">Reference proteome</keyword>
<evidence type="ECO:0000313" key="4">
    <source>
        <dbReference type="Proteomes" id="UP000288607"/>
    </source>
</evidence>
<name>A0A430FDF5_9BIFI</name>
<dbReference type="PROSITE" id="PS50231">
    <property type="entry name" value="RICIN_B_LECTIN"/>
    <property type="match status" value="3"/>
</dbReference>
<dbReference type="Proteomes" id="UP000288607">
    <property type="component" value="Unassembled WGS sequence"/>
</dbReference>
<feature type="domain" description="Ricin B lectin" evidence="2">
    <location>
        <begin position="700"/>
        <end position="839"/>
    </location>
</feature>
<dbReference type="Pfam" id="PF07532">
    <property type="entry name" value="Big_4"/>
    <property type="match status" value="3"/>
</dbReference>
<dbReference type="SUPFAM" id="SSF50370">
    <property type="entry name" value="Ricin B-like lectins"/>
    <property type="match status" value="3"/>
</dbReference>
<dbReference type="InterPro" id="IPR035992">
    <property type="entry name" value="Ricin_B-like_lectins"/>
</dbReference>
<feature type="domain" description="Ricin B lectin" evidence="2">
    <location>
        <begin position="384"/>
        <end position="518"/>
    </location>
</feature>
<dbReference type="AlphaFoldDB" id="A0A430FDF5"/>
<dbReference type="RefSeq" id="WP_126030059.1">
    <property type="nucleotide sequence ID" value="NZ_QXGJ01000005.1"/>
</dbReference>
<dbReference type="SMART" id="SM00458">
    <property type="entry name" value="RICIN"/>
    <property type="match status" value="3"/>
</dbReference>
<dbReference type="EMBL" id="QXGJ01000005">
    <property type="protein sequence ID" value="RSX50883.1"/>
    <property type="molecule type" value="Genomic_DNA"/>
</dbReference>